<evidence type="ECO:0000256" key="6">
    <source>
        <dbReference type="ARBA" id="ARBA00023136"/>
    </source>
</evidence>
<dbReference type="KEGG" id="ajg:KKR91_13985"/>
<dbReference type="PROSITE" id="PS50928">
    <property type="entry name" value="ABC_TM1"/>
    <property type="match status" value="1"/>
</dbReference>
<gene>
    <name evidence="9" type="ORF">KKR91_13985</name>
</gene>
<evidence type="ECO:0000256" key="2">
    <source>
        <dbReference type="ARBA" id="ARBA00022448"/>
    </source>
</evidence>
<dbReference type="GO" id="GO:0005886">
    <property type="term" value="C:plasma membrane"/>
    <property type="evidence" value="ECO:0007669"/>
    <property type="project" value="UniProtKB-SubCell"/>
</dbReference>
<dbReference type="Gene3D" id="1.10.3720.10">
    <property type="entry name" value="MetI-like"/>
    <property type="match status" value="1"/>
</dbReference>
<feature type="transmembrane region" description="Helical" evidence="7">
    <location>
        <begin position="141"/>
        <end position="161"/>
    </location>
</feature>
<keyword evidence="10" id="KW-1185">Reference proteome</keyword>
<dbReference type="SUPFAM" id="SSF161098">
    <property type="entry name" value="MetI-like"/>
    <property type="match status" value="1"/>
</dbReference>
<feature type="transmembrane region" description="Helical" evidence="7">
    <location>
        <begin position="79"/>
        <end position="105"/>
    </location>
</feature>
<comment type="subcellular location">
    <subcellularLocation>
        <location evidence="1 7">Cell membrane</location>
        <topology evidence="1 7">Multi-pass membrane protein</topology>
    </subcellularLocation>
</comment>
<protein>
    <submittedName>
        <fullName evidence="9">ABC transporter permease</fullName>
    </submittedName>
</protein>
<evidence type="ECO:0000256" key="1">
    <source>
        <dbReference type="ARBA" id="ARBA00004651"/>
    </source>
</evidence>
<proteinExistence type="inferred from homology"/>
<evidence type="ECO:0000256" key="3">
    <source>
        <dbReference type="ARBA" id="ARBA00022475"/>
    </source>
</evidence>
<dbReference type="InterPro" id="IPR035906">
    <property type="entry name" value="MetI-like_sf"/>
</dbReference>
<sequence>MTNPAISIAARRSARWLRFGPVLLGTCGILGFLLVWQVAAVSGLVDSRHLPPATEVLERFVANLAYSQFWVATGHTLRAWLLGLLISAAAGLVLGVAIGSNGFLVKATHSTIEFLRPIPAVALIPIAALLFGPRLGSELMIIIYACLWIVLIQVFYGIADLDQVAMDTANTLGLTFTERVRYLIFPTLLPFFMTGLRLAATVALVLAISVELIVGTPGLGQEVALAQINGSAPAIFSLIITSGLLGIIINTLMRFVERKTLFWHESVRGGKTA</sequence>
<feature type="transmembrane region" description="Helical" evidence="7">
    <location>
        <begin position="234"/>
        <end position="253"/>
    </location>
</feature>
<evidence type="ECO:0000256" key="7">
    <source>
        <dbReference type="RuleBase" id="RU363032"/>
    </source>
</evidence>
<dbReference type="GO" id="GO:0055085">
    <property type="term" value="P:transmembrane transport"/>
    <property type="evidence" value="ECO:0007669"/>
    <property type="project" value="InterPro"/>
</dbReference>
<keyword evidence="4 7" id="KW-0812">Transmembrane</keyword>
<evidence type="ECO:0000256" key="4">
    <source>
        <dbReference type="ARBA" id="ARBA00022692"/>
    </source>
</evidence>
<feature type="transmembrane region" description="Helical" evidence="7">
    <location>
        <begin position="182"/>
        <end position="214"/>
    </location>
</feature>
<dbReference type="PANTHER" id="PTHR30151:SF0">
    <property type="entry name" value="ABC TRANSPORTER PERMEASE PROTEIN MJ0413-RELATED"/>
    <property type="match status" value="1"/>
</dbReference>
<feature type="domain" description="ABC transmembrane type-1" evidence="8">
    <location>
        <begin position="73"/>
        <end position="257"/>
    </location>
</feature>
<dbReference type="CDD" id="cd06261">
    <property type="entry name" value="TM_PBP2"/>
    <property type="match status" value="1"/>
</dbReference>
<evidence type="ECO:0000259" key="8">
    <source>
        <dbReference type="PROSITE" id="PS50928"/>
    </source>
</evidence>
<evidence type="ECO:0000313" key="9">
    <source>
        <dbReference type="EMBL" id="QWC09572.1"/>
    </source>
</evidence>
<dbReference type="InterPro" id="IPR000515">
    <property type="entry name" value="MetI-like"/>
</dbReference>
<keyword evidence="5 7" id="KW-1133">Transmembrane helix</keyword>
<evidence type="ECO:0000313" key="10">
    <source>
        <dbReference type="Proteomes" id="UP000676885"/>
    </source>
</evidence>
<dbReference type="EMBL" id="CP076022">
    <property type="protein sequence ID" value="QWC09572.1"/>
    <property type="molecule type" value="Genomic_DNA"/>
</dbReference>
<feature type="transmembrane region" description="Helical" evidence="7">
    <location>
        <begin position="117"/>
        <end position="135"/>
    </location>
</feature>
<organism evidence="9 10">
    <name type="scientific">Arthrobacter jiangjiafuii</name>
    <dbReference type="NCBI Taxonomy" id="2817475"/>
    <lineage>
        <taxon>Bacteria</taxon>
        <taxon>Bacillati</taxon>
        <taxon>Actinomycetota</taxon>
        <taxon>Actinomycetes</taxon>
        <taxon>Micrococcales</taxon>
        <taxon>Micrococcaceae</taxon>
        <taxon>Arthrobacter</taxon>
    </lineage>
</organism>
<reference evidence="9 10" key="1">
    <citation type="submission" date="2021-05" db="EMBL/GenBank/DDBJ databases">
        <title>Novel species in genus Arthrobacter.</title>
        <authorList>
            <person name="Zhang G."/>
        </authorList>
    </citation>
    <scope>NUCLEOTIDE SEQUENCE [LARGE SCALE GENOMIC DNA]</scope>
    <source>
        <strain evidence="10">zg-ZUI227</strain>
    </source>
</reference>
<dbReference type="RefSeq" id="WP_210227883.1">
    <property type="nucleotide sequence ID" value="NZ_CP076022.1"/>
</dbReference>
<feature type="transmembrane region" description="Helical" evidence="7">
    <location>
        <begin position="21"/>
        <end position="45"/>
    </location>
</feature>
<accession>A0A975QZW7</accession>
<comment type="similarity">
    <text evidence="7">Belongs to the binding-protein-dependent transport system permease family.</text>
</comment>
<dbReference type="Pfam" id="PF00528">
    <property type="entry name" value="BPD_transp_1"/>
    <property type="match status" value="1"/>
</dbReference>
<dbReference type="AlphaFoldDB" id="A0A975QZW7"/>
<dbReference type="PANTHER" id="PTHR30151">
    <property type="entry name" value="ALKANE SULFONATE ABC TRANSPORTER-RELATED, MEMBRANE SUBUNIT"/>
    <property type="match status" value="1"/>
</dbReference>
<dbReference type="Proteomes" id="UP000676885">
    <property type="component" value="Chromosome"/>
</dbReference>
<evidence type="ECO:0000256" key="5">
    <source>
        <dbReference type="ARBA" id="ARBA00022989"/>
    </source>
</evidence>
<keyword evidence="3" id="KW-1003">Cell membrane</keyword>
<name>A0A975QZW7_9MICC</name>
<keyword evidence="2 7" id="KW-0813">Transport</keyword>
<keyword evidence="6 7" id="KW-0472">Membrane</keyword>